<dbReference type="InterPro" id="IPR028055">
    <property type="entry name" value="YidC/Oxa/ALB_C"/>
</dbReference>
<evidence type="ECO:0000259" key="7">
    <source>
        <dbReference type="Pfam" id="PF02096"/>
    </source>
</evidence>
<accession>A0A644XJJ7</accession>
<name>A0A644XJJ7_9ZZZZ</name>
<feature type="transmembrane region" description="Helical" evidence="5">
    <location>
        <begin position="257"/>
        <end position="275"/>
    </location>
</feature>
<dbReference type="AlphaFoldDB" id="A0A644XJJ7"/>
<feature type="domain" description="Sulfatase N-terminal" evidence="6">
    <location>
        <begin position="493"/>
        <end position="800"/>
    </location>
</feature>
<dbReference type="Pfam" id="PF00884">
    <property type="entry name" value="Sulfatase"/>
    <property type="match status" value="1"/>
</dbReference>
<proteinExistence type="predicted"/>
<evidence type="ECO:0000313" key="8">
    <source>
        <dbReference type="EMBL" id="MPM14254.1"/>
    </source>
</evidence>
<comment type="subcellular location">
    <subcellularLocation>
        <location evidence="1">Membrane</location>
        <topology evidence="1">Multi-pass membrane protein</topology>
    </subcellularLocation>
</comment>
<dbReference type="InterPro" id="IPR000917">
    <property type="entry name" value="Sulfatase_N"/>
</dbReference>
<dbReference type="GO" id="GO:0051205">
    <property type="term" value="P:protein insertion into membrane"/>
    <property type="evidence" value="ECO:0007669"/>
    <property type="project" value="TreeGrafter"/>
</dbReference>
<feature type="domain" description="Membrane insertase YidC/Oxa/ALB C-terminal" evidence="7">
    <location>
        <begin position="31"/>
        <end position="219"/>
    </location>
</feature>
<dbReference type="EMBL" id="VSSQ01002248">
    <property type="protein sequence ID" value="MPM14254.1"/>
    <property type="molecule type" value="Genomic_DNA"/>
</dbReference>
<feature type="transmembrane region" description="Helical" evidence="5">
    <location>
        <begin position="408"/>
        <end position="429"/>
    </location>
</feature>
<feature type="transmembrane region" description="Helical" evidence="5">
    <location>
        <begin position="227"/>
        <end position="245"/>
    </location>
</feature>
<evidence type="ECO:0000256" key="4">
    <source>
        <dbReference type="ARBA" id="ARBA00023136"/>
    </source>
</evidence>
<keyword evidence="4 5" id="KW-0472">Membrane</keyword>
<feature type="transmembrane region" description="Helical" evidence="5">
    <location>
        <begin position="183"/>
        <end position="206"/>
    </location>
</feature>
<protein>
    <submittedName>
        <fullName evidence="8">Membrane protein insertase YidC</fullName>
    </submittedName>
</protein>
<sequence>MSSFFYTILISPIELLIELLFSFFYKAFDNFGISIVAISLFISLLSLPLYHIAEKLQEKERNQRKQMDPGIRRIKEVFSGDEQYMILSTFYRQNHYHPAYALRSSVSLLIQVPFFIAAYHFLSHLPHLQGQSFAIIQNLGQPDHLLQIGSLSVNILPLLMTLINVFAGMIYTKGFPLRDKVQLYGMAGVFLVLLYQSPAGLVFYWTMNNVVSLIKNIFYKLKNPLKILYLMAVAGSVGLTLVIIITKPNLPVSKHLILIIGSLIVCFIPLILIFIKKIQNTFLATFSLNSKEVFRITFLSCISLWLLYGVVVIGNLISSSPNEFSFTGDVENPLSYIMLTSTVFFGVWVVWPLFMYGMASKKMRSLMSFSFFILSATSVGNIFLFSGQYGHISKILMFDNPSLLTPNLFLTLVPLLFCGIVALTGLFLIKRNQVKILSALLTILVLATVMSGGYSLWQITKSFENHKQLIQNNKSFTNHDEIKPMISLSQEKQNVVILFLDRAISSYLPLVVEQFPQLKEQFAGFIYYPNTVSYGAYTLTAAPALMGGYEYTPDAINARDSEKLVDKHNEATLVLPRLFSEAGYAVTVFDPPFANYQWSDDFSAFKDYPEINVYRMLGRYSLQYKTEYSENLDWDVGFESEIIQNRLPMYAIFKNSFPFLRSMLYDQGTYFLMAKNPQVTDAFIDSYAVLHYLPQITSIDSNKPTFTFLTNDATHEPTFLQAPNYIPVSEVTDTSNPLQQDAGYDEIDQIHYHANAAALLQIGNWLDYLRKQGVYDNTKIIIVADHGRDVSTPVFKNYSSEYSKILGYYNPLMLSKEFNARGLLTEDSQFMTNADVPVIAIQNTSVSSINPFTKNDILMMIDKTNVNSFFSSADPKHNSGKEFVFDYSQSFSIRESIFSESNWVPILQP</sequence>
<dbReference type="SUPFAM" id="SSF53649">
    <property type="entry name" value="Alkaline phosphatase-like"/>
    <property type="match status" value="1"/>
</dbReference>
<dbReference type="Pfam" id="PF02096">
    <property type="entry name" value="60KD_IMP"/>
    <property type="match status" value="1"/>
</dbReference>
<feature type="transmembrane region" description="Helical" evidence="5">
    <location>
        <begin position="436"/>
        <end position="457"/>
    </location>
</feature>
<dbReference type="InterPro" id="IPR001708">
    <property type="entry name" value="YidC/ALB3/OXA1/COX18"/>
</dbReference>
<feature type="transmembrane region" description="Helical" evidence="5">
    <location>
        <begin position="5"/>
        <end position="25"/>
    </location>
</feature>
<organism evidence="8">
    <name type="scientific">bioreactor metagenome</name>
    <dbReference type="NCBI Taxonomy" id="1076179"/>
    <lineage>
        <taxon>unclassified sequences</taxon>
        <taxon>metagenomes</taxon>
        <taxon>ecological metagenomes</taxon>
    </lineage>
</organism>
<evidence type="ECO:0000256" key="3">
    <source>
        <dbReference type="ARBA" id="ARBA00022989"/>
    </source>
</evidence>
<dbReference type="PANTHER" id="PTHR12428:SF65">
    <property type="entry name" value="CYTOCHROME C OXIDASE ASSEMBLY PROTEIN COX18, MITOCHONDRIAL"/>
    <property type="match status" value="1"/>
</dbReference>
<dbReference type="Gene3D" id="3.40.720.10">
    <property type="entry name" value="Alkaline Phosphatase, subunit A"/>
    <property type="match status" value="1"/>
</dbReference>
<feature type="transmembrane region" description="Helical" evidence="5">
    <location>
        <begin position="366"/>
        <end position="388"/>
    </location>
</feature>
<feature type="transmembrane region" description="Helical" evidence="5">
    <location>
        <begin position="151"/>
        <end position="171"/>
    </location>
</feature>
<keyword evidence="3 5" id="KW-1133">Transmembrane helix</keyword>
<evidence type="ECO:0000256" key="1">
    <source>
        <dbReference type="ARBA" id="ARBA00004141"/>
    </source>
</evidence>
<dbReference type="GO" id="GO:0005886">
    <property type="term" value="C:plasma membrane"/>
    <property type="evidence" value="ECO:0007669"/>
    <property type="project" value="TreeGrafter"/>
</dbReference>
<feature type="transmembrane region" description="Helical" evidence="5">
    <location>
        <begin position="334"/>
        <end position="354"/>
    </location>
</feature>
<dbReference type="PANTHER" id="PTHR12428">
    <property type="entry name" value="OXA1"/>
    <property type="match status" value="1"/>
</dbReference>
<dbReference type="NCBIfam" id="TIGR03592">
    <property type="entry name" value="yidC_oxa1_cterm"/>
    <property type="match status" value="1"/>
</dbReference>
<dbReference type="InterPro" id="IPR017850">
    <property type="entry name" value="Alkaline_phosphatase_core_sf"/>
</dbReference>
<evidence type="ECO:0000256" key="5">
    <source>
        <dbReference type="SAM" id="Phobius"/>
    </source>
</evidence>
<dbReference type="GO" id="GO:0032977">
    <property type="term" value="F:membrane insertase activity"/>
    <property type="evidence" value="ECO:0007669"/>
    <property type="project" value="InterPro"/>
</dbReference>
<feature type="transmembrane region" description="Helical" evidence="5">
    <location>
        <begin position="296"/>
        <end position="314"/>
    </location>
</feature>
<keyword evidence="2 5" id="KW-0812">Transmembrane</keyword>
<gene>
    <name evidence="8" type="primary">yidC_19</name>
    <name evidence="8" type="ORF">SDC9_60616</name>
</gene>
<evidence type="ECO:0000259" key="6">
    <source>
        <dbReference type="Pfam" id="PF00884"/>
    </source>
</evidence>
<reference evidence="8" key="1">
    <citation type="submission" date="2019-08" db="EMBL/GenBank/DDBJ databases">
        <authorList>
            <person name="Kucharzyk K."/>
            <person name="Murdoch R.W."/>
            <person name="Higgins S."/>
            <person name="Loffler F."/>
        </authorList>
    </citation>
    <scope>NUCLEOTIDE SEQUENCE</scope>
</reference>
<comment type="caution">
    <text evidence="8">The sequence shown here is derived from an EMBL/GenBank/DDBJ whole genome shotgun (WGS) entry which is preliminary data.</text>
</comment>
<evidence type="ECO:0000256" key="2">
    <source>
        <dbReference type="ARBA" id="ARBA00022692"/>
    </source>
</evidence>
<feature type="transmembrane region" description="Helical" evidence="5">
    <location>
        <begin position="31"/>
        <end position="53"/>
    </location>
</feature>